<keyword evidence="21" id="KW-1185">Reference proteome</keyword>
<feature type="binding site" evidence="15">
    <location>
        <position position="464"/>
    </location>
    <ligand>
        <name>Mg(2+)</name>
        <dbReference type="ChEBI" id="CHEBI:18420"/>
        <note>shared with alpha subunit</note>
    </ligand>
</feature>
<keyword evidence="4 15" id="KW-0963">Cytoplasm</keyword>
<evidence type="ECO:0000256" key="13">
    <source>
        <dbReference type="ARBA" id="ARBA00023146"/>
    </source>
</evidence>
<dbReference type="FunFam" id="3.30.930.10:FF:000022">
    <property type="entry name" value="Phenylalanine--tRNA ligase beta subunit"/>
    <property type="match status" value="1"/>
</dbReference>
<protein>
    <recommendedName>
        <fullName evidence="15">Phenylalanine--tRNA ligase beta subunit</fullName>
        <ecNumber evidence="15">6.1.1.20</ecNumber>
    </recommendedName>
    <alternativeName>
        <fullName evidence="15">Phenylalanyl-tRNA synthetase beta subunit</fullName>
        <shortName evidence="15">PheRS</shortName>
    </alternativeName>
</protein>
<comment type="subcellular location">
    <subcellularLocation>
        <location evidence="1 15">Cytoplasm</location>
    </subcellularLocation>
</comment>
<dbReference type="Gene3D" id="2.40.50.140">
    <property type="entry name" value="Nucleic acid-binding proteins"/>
    <property type="match status" value="1"/>
</dbReference>
<dbReference type="SUPFAM" id="SSF50249">
    <property type="entry name" value="Nucleic acid-binding proteins"/>
    <property type="match status" value="1"/>
</dbReference>
<evidence type="ECO:0000259" key="18">
    <source>
        <dbReference type="PROSITE" id="PS51447"/>
    </source>
</evidence>
<dbReference type="Gene3D" id="3.50.40.10">
    <property type="entry name" value="Phenylalanyl-trna Synthetase, Chain B, domain 3"/>
    <property type="match status" value="1"/>
</dbReference>
<dbReference type="GO" id="GO:0000049">
    <property type="term" value="F:tRNA binding"/>
    <property type="evidence" value="ECO:0007669"/>
    <property type="project" value="UniProtKB-UniRule"/>
</dbReference>
<dbReference type="SUPFAM" id="SSF55681">
    <property type="entry name" value="Class II aaRS and biotin synthetases"/>
    <property type="match status" value="1"/>
</dbReference>
<dbReference type="GO" id="GO:0009328">
    <property type="term" value="C:phenylalanine-tRNA ligase complex"/>
    <property type="evidence" value="ECO:0007669"/>
    <property type="project" value="TreeGrafter"/>
</dbReference>
<dbReference type="SUPFAM" id="SSF46955">
    <property type="entry name" value="Putative DNA-binding domain"/>
    <property type="match status" value="1"/>
</dbReference>
<dbReference type="PROSITE" id="PS50886">
    <property type="entry name" value="TRBD"/>
    <property type="match status" value="1"/>
</dbReference>
<dbReference type="Pfam" id="PF03483">
    <property type="entry name" value="B3_4"/>
    <property type="match status" value="1"/>
</dbReference>
<feature type="binding site" evidence="15">
    <location>
        <position position="465"/>
    </location>
    <ligand>
        <name>Mg(2+)</name>
        <dbReference type="ChEBI" id="CHEBI:18420"/>
        <note>shared with alpha subunit</note>
    </ligand>
</feature>
<dbReference type="GO" id="GO:0006432">
    <property type="term" value="P:phenylalanyl-tRNA aminoacylation"/>
    <property type="evidence" value="ECO:0007669"/>
    <property type="project" value="UniProtKB-UniRule"/>
</dbReference>
<keyword evidence="13 15" id="KW-0030">Aminoacyl-tRNA synthetase</keyword>
<dbReference type="Gene3D" id="3.30.70.380">
    <property type="entry name" value="Ferrodoxin-fold anticodon-binding domain"/>
    <property type="match status" value="1"/>
</dbReference>
<dbReference type="EC" id="6.1.1.20" evidence="15"/>
<proteinExistence type="inferred from homology"/>
<evidence type="ECO:0000256" key="16">
    <source>
        <dbReference type="PROSITE-ProRule" id="PRU00209"/>
    </source>
</evidence>
<dbReference type="KEGG" id="asip:AQUSIP_13710"/>
<evidence type="ECO:0000313" key="21">
    <source>
        <dbReference type="Proteomes" id="UP000324194"/>
    </source>
</evidence>
<dbReference type="SUPFAM" id="SSF56037">
    <property type="entry name" value="PheT/TilS domain"/>
    <property type="match status" value="1"/>
</dbReference>
<feature type="domain" description="B5" evidence="19">
    <location>
        <begin position="402"/>
        <end position="477"/>
    </location>
</feature>
<dbReference type="Pfam" id="PF03147">
    <property type="entry name" value="FDX-ACB"/>
    <property type="match status" value="1"/>
</dbReference>
<organism evidence="20 21">
    <name type="scientific">Aquicella siphonis</name>
    <dbReference type="NCBI Taxonomy" id="254247"/>
    <lineage>
        <taxon>Bacteria</taxon>
        <taxon>Pseudomonadati</taxon>
        <taxon>Pseudomonadota</taxon>
        <taxon>Gammaproteobacteria</taxon>
        <taxon>Legionellales</taxon>
        <taxon>Coxiellaceae</taxon>
        <taxon>Aquicella</taxon>
    </lineage>
</organism>
<evidence type="ECO:0000259" key="19">
    <source>
        <dbReference type="PROSITE" id="PS51483"/>
    </source>
</evidence>
<dbReference type="FunFam" id="2.40.50.140:FF:000045">
    <property type="entry name" value="Phenylalanine--tRNA ligase beta subunit"/>
    <property type="match status" value="1"/>
</dbReference>
<evidence type="ECO:0000256" key="9">
    <source>
        <dbReference type="ARBA" id="ARBA00022840"/>
    </source>
</evidence>
<evidence type="ECO:0000259" key="17">
    <source>
        <dbReference type="PROSITE" id="PS50886"/>
    </source>
</evidence>
<dbReference type="Pfam" id="PF01588">
    <property type="entry name" value="tRNA_bind"/>
    <property type="match status" value="1"/>
</dbReference>
<accession>A0A5E4PHQ9</accession>
<dbReference type="InterPro" id="IPR002547">
    <property type="entry name" value="tRNA-bd_dom"/>
</dbReference>
<dbReference type="CDD" id="cd00769">
    <property type="entry name" value="PheRS_beta_core"/>
    <property type="match status" value="1"/>
</dbReference>
<dbReference type="Proteomes" id="UP000324194">
    <property type="component" value="Chromosome 1"/>
</dbReference>
<feature type="domain" description="FDX-ACB" evidence="18">
    <location>
        <begin position="699"/>
        <end position="792"/>
    </location>
</feature>
<dbReference type="InterPro" id="IPR036690">
    <property type="entry name" value="Fdx_antiC-bd_sf"/>
</dbReference>
<dbReference type="HAMAP" id="MF_00283">
    <property type="entry name" value="Phe_tRNA_synth_beta1"/>
    <property type="match status" value="1"/>
</dbReference>
<keyword evidence="10 15" id="KW-0460">Magnesium</keyword>
<keyword evidence="6 15" id="KW-0436">Ligase</keyword>
<dbReference type="SMART" id="SM00896">
    <property type="entry name" value="FDX-ACB"/>
    <property type="match status" value="1"/>
</dbReference>
<dbReference type="GO" id="GO:0000287">
    <property type="term" value="F:magnesium ion binding"/>
    <property type="evidence" value="ECO:0007669"/>
    <property type="project" value="UniProtKB-UniRule"/>
</dbReference>
<dbReference type="SMART" id="SM00873">
    <property type="entry name" value="B3_4"/>
    <property type="match status" value="1"/>
</dbReference>
<dbReference type="PROSITE" id="PS51447">
    <property type="entry name" value="FDX_ACB"/>
    <property type="match status" value="1"/>
</dbReference>
<dbReference type="InterPro" id="IPR020825">
    <property type="entry name" value="Phe-tRNA_synthase-like_B3/B4"/>
</dbReference>
<dbReference type="SUPFAM" id="SSF54991">
    <property type="entry name" value="Anticodon-binding domain of PheRS"/>
    <property type="match status" value="1"/>
</dbReference>
<evidence type="ECO:0000256" key="1">
    <source>
        <dbReference type="ARBA" id="ARBA00004496"/>
    </source>
</evidence>
<dbReference type="AlphaFoldDB" id="A0A5E4PHQ9"/>
<evidence type="ECO:0000256" key="10">
    <source>
        <dbReference type="ARBA" id="ARBA00022842"/>
    </source>
</evidence>
<dbReference type="PROSITE" id="PS51483">
    <property type="entry name" value="B5"/>
    <property type="match status" value="1"/>
</dbReference>
<dbReference type="InterPro" id="IPR012340">
    <property type="entry name" value="NA-bd_OB-fold"/>
</dbReference>
<name>A0A5E4PHQ9_9COXI</name>
<feature type="domain" description="TRNA-binding" evidence="17">
    <location>
        <begin position="39"/>
        <end position="148"/>
    </location>
</feature>
<evidence type="ECO:0000313" key="20">
    <source>
        <dbReference type="EMBL" id="VVC76068.1"/>
    </source>
</evidence>
<gene>
    <name evidence="15 20" type="primary">pheT</name>
    <name evidence="20" type="ORF">AQUSIP_13710</name>
</gene>
<comment type="cofactor">
    <cofactor evidence="15">
        <name>Mg(2+)</name>
        <dbReference type="ChEBI" id="CHEBI:18420"/>
    </cofactor>
    <text evidence="15">Binds 2 magnesium ions per tetramer.</text>
</comment>
<comment type="subunit">
    <text evidence="3 15">Tetramer of two alpha and two beta subunits.</text>
</comment>
<keyword evidence="5 16" id="KW-0820">tRNA-binding</keyword>
<dbReference type="CDD" id="cd02796">
    <property type="entry name" value="tRNA_bind_bactPheRS"/>
    <property type="match status" value="1"/>
</dbReference>
<dbReference type="FunFam" id="3.30.56.10:FF:000002">
    <property type="entry name" value="Phenylalanine--tRNA ligase beta subunit"/>
    <property type="match status" value="1"/>
</dbReference>
<dbReference type="SMART" id="SM00874">
    <property type="entry name" value="B5"/>
    <property type="match status" value="1"/>
</dbReference>
<dbReference type="NCBIfam" id="TIGR00472">
    <property type="entry name" value="pheT_bact"/>
    <property type="match status" value="1"/>
</dbReference>
<dbReference type="PANTHER" id="PTHR10947:SF0">
    <property type="entry name" value="PHENYLALANINE--TRNA LIGASE BETA SUBUNIT"/>
    <property type="match status" value="1"/>
</dbReference>
<feature type="binding site" evidence="15">
    <location>
        <position position="461"/>
    </location>
    <ligand>
        <name>Mg(2+)</name>
        <dbReference type="ChEBI" id="CHEBI:18420"/>
        <note>shared with alpha subunit</note>
    </ligand>
</feature>
<comment type="similarity">
    <text evidence="2 15">Belongs to the phenylalanyl-tRNA synthetase beta subunit family. Type 1 subfamily.</text>
</comment>
<dbReference type="InterPro" id="IPR045060">
    <property type="entry name" value="Phe-tRNA-ligase_IIc_bsu"/>
</dbReference>
<keyword evidence="12 15" id="KW-0648">Protein biosynthesis</keyword>
<dbReference type="NCBIfam" id="NF045760">
    <property type="entry name" value="YtpR"/>
    <property type="match status" value="1"/>
</dbReference>
<evidence type="ECO:0000256" key="12">
    <source>
        <dbReference type="ARBA" id="ARBA00022917"/>
    </source>
</evidence>
<dbReference type="InterPro" id="IPR004532">
    <property type="entry name" value="Phe-tRNA-ligase_IIc_bsu_bact"/>
</dbReference>
<dbReference type="InterPro" id="IPR041616">
    <property type="entry name" value="PheRS_beta_core"/>
</dbReference>
<dbReference type="Gene3D" id="3.30.930.10">
    <property type="entry name" value="Bira Bifunctional Protein, Domain 2"/>
    <property type="match status" value="1"/>
</dbReference>
<sequence length="793" mass="87811">MKCSESWLREWVDPGLTHEQLCSTLTMAGLEVEEIVPVANHFSGVIVGQVLTTERHPEAERLHVCTVNIGEPAILEIVCGAENVRAGIKVPVAAVNAVLPNGTVISQAVIRGVTSQGMLCSASELGLSETSQGLLELPEDAPIGADLKTYLMLDDHIIDISITPNRGDCLSVRGIAREISALTRVPLLKNNPTPEVESVFNIIHSVAVEAESACPVYIGRVIRNIKADALTPVWMKERLRRSGIRAISPVVDATNYVMLELGQPMHAFDLNRVRQGIRVRLSRTGETITLLDGSEKHLDAQTLIIADDEKPLAIAGVMGGADSGVNLLTTDIFLESAYFDPQVIARQRQYYGLTSESAYRFERGVDPTIQRQAMEWATQLIIDITGGEVGPVIELVNKSALPDQRLLTLPVEKIEKVLGVAIPGQEVENIFEALKFKYKRENTQWRVLVPPYRFDITLPEDLIEEIARLHGYDKIPAHTLAAELQSGNTSTGARDWRPLRQLLSDRGYHEVITYSFIDSKLQKLLDPEETPCELVNPITSDMTVMRTSLLPGLVNTLLYNHSRQQNRVRLFELGTCFNRRGKNILQQSRLGGIIMGHVCPEQWGIPAREADFYDLKGDLECLFHTLPANKPLTFKPVNHPGMHPGQTAGIFYDGQQWGVAGALHPTVSQSLDLPGKVFVYELDIRLLEMTGLNRFQEVSKFPEIRRDLAILVNQAIPASEIQDTIKVIAGDWLKDVFIFDVYQGKGISPGLKSIALALILQHPTRTLVDDEVTALVERVVTTLNGKLGAELRR</sequence>
<dbReference type="InterPro" id="IPR005146">
    <property type="entry name" value="B3/B4_tRNA-bd"/>
</dbReference>
<dbReference type="InterPro" id="IPR005121">
    <property type="entry name" value="Fdx_antiC-bd"/>
</dbReference>
<dbReference type="InterPro" id="IPR005147">
    <property type="entry name" value="tRNA_synthase_B5-dom"/>
</dbReference>
<evidence type="ECO:0000256" key="7">
    <source>
        <dbReference type="ARBA" id="ARBA00022723"/>
    </source>
</evidence>
<reference evidence="20 21" key="1">
    <citation type="submission" date="2019-08" db="EMBL/GenBank/DDBJ databases">
        <authorList>
            <person name="Guy L."/>
        </authorList>
    </citation>
    <scope>NUCLEOTIDE SEQUENCE [LARGE SCALE GENOMIC DNA]</scope>
    <source>
        <strain evidence="20 21">SGT-108</strain>
    </source>
</reference>
<keyword evidence="9 15" id="KW-0067">ATP-binding</keyword>
<dbReference type="FunFam" id="3.50.40.10:FF:000001">
    <property type="entry name" value="Phenylalanine--tRNA ligase beta subunit"/>
    <property type="match status" value="1"/>
</dbReference>
<dbReference type="GO" id="GO:0004826">
    <property type="term" value="F:phenylalanine-tRNA ligase activity"/>
    <property type="evidence" value="ECO:0007669"/>
    <property type="project" value="UniProtKB-UniRule"/>
</dbReference>
<dbReference type="InterPro" id="IPR033714">
    <property type="entry name" value="tRNA_bind_bactPheRS"/>
</dbReference>
<evidence type="ECO:0000256" key="2">
    <source>
        <dbReference type="ARBA" id="ARBA00008653"/>
    </source>
</evidence>
<dbReference type="Gene3D" id="3.30.56.10">
    <property type="match status" value="2"/>
</dbReference>
<dbReference type="FunFam" id="3.30.70.380:FF:000001">
    <property type="entry name" value="Phenylalanine--tRNA ligase beta subunit"/>
    <property type="match status" value="1"/>
</dbReference>
<dbReference type="GO" id="GO:0005524">
    <property type="term" value="F:ATP binding"/>
    <property type="evidence" value="ECO:0007669"/>
    <property type="project" value="UniProtKB-UniRule"/>
</dbReference>
<dbReference type="EMBL" id="LR699119">
    <property type="protein sequence ID" value="VVC76068.1"/>
    <property type="molecule type" value="Genomic_DNA"/>
</dbReference>
<evidence type="ECO:0000256" key="15">
    <source>
        <dbReference type="HAMAP-Rule" id="MF_00283"/>
    </source>
</evidence>
<dbReference type="RefSeq" id="WP_148339319.1">
    <property type="nucleotide sequence ID" value="NZ_LR699119.1"/>
</dbReference>
<dbReference type="OrthoDB" id="9805455at2"/>
<feature type="binding site" evidence="15">
    <location>
        <position position="455"/>
    </location>
    <ligand>
        <name>Mg(2+)</name>
        <dbReference type="ChEBI" id="CHEBI:18420"/>
        <note>shared with alpha subunit</note>
    </ligand>
</feature>
<keyword evidence="8 15" id="KW-0547">Nucleotide-binding</keyword>
<evidence type="ECO:0000256" key="5">
    <source>
        <dbReference type="ARBA" id="ARBA00022555"/>
    </source>
</evidence>
<dbReference type="InterPro" id="IPR009061">
    <property type="entry name" value="DNA-bd_dom_put_sf"/>
</dbReference>
<evidence type="ECO:0000256" key="11">
    <source>
        <dbReference type="ARBA" id="ARBA00022884"/>
    </source>
</evidence>
<evidence type="ECO:0000256" key="14">
    <source>
        <dbReference type="ARBA" id="ARBA00049255"/>
    </source>
</evidence>
<evidence type="ECO:0000256" key="4">
    <source>
        <dbReference type="ARBA" id="ARBA00022490"/>
    </source>
</evidence>
<evidence type="ECO:0000256" key="3">
    <source>
        <dbReference type="ARBA" id="ARBA00011209"/>
    </source>
</evidence>
<dbReference type="InterPro" id="IPR045864">
    <property type="entry name" value="aa-tRNA-synth_II/BPL/LPL"/>
</dbReference>
<comment type="catalytic activity">
    <reaction evidence="14 15">
        <text>tRNA(Phe) + L-phenylalanine + ATP = L-phenylalanyl-tRNA(Phe) + AMP + diphosphate + H(+)</text>
        <dbReference type="Rhea" id="RHEA:19413"/>
        <dbReference type="Rhea" id="RHEA-COMP:9668"/>
        <dbReference type="Rhea" id="RHEA-COMP:9699"/>
        <dbReference type="ChEBI" id="CHEBI:15378"/>
        <dbReference type="ChEBI" id="CHEBI:30616"/>
        <dbReference type="ChEBI" id="CHEBI:33019"/>
        <dbReference type="ChEBI" id="CHEBI:58095"/>
        <dbReference type="ChEBI" id="CHEBI:78442"/>
        <dbReference type="ChEBI" id="CHEBI:78531"/>
        <dbReference type="ChEBI" id="CHEBI:456215"/>
        <dbReference type="EC" id="6.1.1.20"/>
    </reaction>
</comment>
<evidence type="ECO:0000256" key="8">
    <source>
        <dbReference type="ARBA" id="ARBA00022741"/>
    </source>
</evidence>
<keyword evidence="11 16" id="KW-0694">RNA-binding</keyword>
<dbReference type="PANTHER" id="PTHR10947">
    <property type="entry name" value="PHENYLALANYL-TRNA SYNTHETASE BETA CHAIN AND LEUCINE-RICH REPEAT-CONTAINING PROTEIN 47"/>
    <property type="match status" value="1"/>
</dbReference>
<dbReference type="Pfam" id="PF17759">
    <property type="entry name" value="tRNA_synthFbeta"/>
    <property type="match status" value="1"/>
</dbReference>
<evidence type="ECO:0000256" key="6">
    <source>
        <dbReference type="ARBA" id="ARBA00022598"/>
    </source>
</evidence>
<keyword evidence="7 15" id="KW-0479">Metal-binding</keyword>
<dbReference type="Pfam" id="PF03484">
    <property type="entry name" value="B5"/>
    <property type="match status" value="1"/>
</dbReference>